<evidence type="ECO:0000256" key="1">
    <source>
        <dbReference type="SAM" id="MobiDB-lite"/>
    </source>
</evidence>
<organism evidence="5 6">
    <name type="scientific">Dorea formicigenerans</name>
    <dbReference type="NCBI Taxonomy" id="39486"/>
    <lineage>
        <taxon>Bacteria</taxon>
        <taxon>Bacillati</taxon>
        <taxon>Bacillota</taxon>
        <taxon>Clostridia</taxon>
        <taxon>Lachnospirales</taxon>
        <taxon>Lachnospiraceae</taxon>
        <taxon>Dorea</taxon>
    </lineage>
</organism>
<keyword evidence="2" id="KW-0732">Signal</keyword>
<accession>A0A414QAV1</accession>
<evidence type="ECO:0000313" key="7">
    <source>
        <dbReference type="Proteomes" id="UP000285981"/>
    </source>
</evidence>
<evidence type="ECO:0000259" key="3">
    <source>
        <dbReference type="Pfam" id="PF09084"/>
    </source>
</evidence>
<feature type="domain" description="SsuA/THI5-like" evidence="3">
    <location>
        <begin position="69"/>
        <end position="270"/>
    </location>
</feature>
<dbReference type="RefSeq" id="WP_118237595.1">
    <property type="nucleotide sequence ID" value="NZ_QRHN01000013.1"/>
</dbReference>
<name>A0A414QAV1_9FIRM</name>
<dbReference type="Pfam" id="PF09084">
    <property type="entry name" value="NMT1"/>
    <property type="match status" value="1"/>
</dbReference>
<feature type="compositionally biased region" description="Basic and acidic residues" evidence="1">
    <location>
        <begin position="23"/>
        <end position="49"/>
    </location>
</feature>
<dbReference type="Proteomes" id="UP000285666">
    <property type="component" value="Unassembled WGS sequence"/>
</dbReference>
<protein>
    <submittedName>
        <fullName evidence="5">ABC transporter substrate-binding protein</fullName>
    </submittedName>
</protein>
<dbReference type="Proteomes" id="UP000285981">
    <property type="component" value="Unassembled WGS sequence"/>
</dbReference>
<evidence type="ECO:0000313" key="4">
    <source>
        <dbReference type="EMBL" id="RGS68744.1"/>
    </source>
</evidence>
<dbReference type="EMBL" id="QRVU01000071">
    <property type="protein sequence ID" value="RGS68744.1"/>
    <property type="molecule type" value="Genomic_DNA"/>
</dbReference>
<dbReference type="PROSITE" id="PS51257">
    <property type="entry name" value="PROKAR_LIPOPROTEIN"/>
    <property type="match status" value="1"/>
</dbReference>
<evidence type="ECO:0000256" key="2">
    <source>
        <dbReference type="SAM" id="SignalP"/>
    </source>
</evidence>
<dbReference type="PANTHER" id="PTHR30024:SF42">
    <property type="entry name" value="ALIPHATIC SULFONATES-BINDING PROTEIN-RELATED"/>
    <property type="match status" value="1"/>
</dbReference>
<evidence type="ECO:0000313" key="6">
    <source>
        <dbReference type="Proteomes" id="UP000285666"/>
    </source>
</evidence>
<evidence type="ECO:0000313" key="5">
    <source>
        <dbReference type="EMBL" id="RHF77882.1"/>
    </source>
</evidence>
<feature type="signal peptide" evidence="2">
    <location>
        <begin position="1"/>
        <end position="22"/>
    </location>
</feature>
<sequence>MKKRVVSILLVAAMAVSMVACGSKKDDSTDNKTEETKKVTVDDVTKDSDTPETTDVVWAQGLSGNVLVTIAQEKGYFKEVGLNIKEVPLDSGQLQGVVDGQVDIASNSGTNGPLQMIAAGDDMAIIGGFMLEGCMPIIAKAGTVWNGPTDFVGKKVGSSATVYAICSKIHEAGYDVNKDVQWVPFDNDADKIAAVLNGELDYAVMGTGRMYMCKNTDGIEILAYCDDVTPNYSCCRMVARNSWVKENPTTVKLIDQALLRAQQYLEANREECEEIMAKQLNTDLDYVKAYMDETEHYELNVDTVKKTVVDNWHYQREVGLIDADLDDSVIEDVTYDKLYKAALDACIDKYHDDDPDFWDKQEALYEELQ</sequence>
<dbReference type="AlphaFoldDB" id="A0A414QAV1"/>
<dbReference type="EMBL" id="QRHN01000013">
    <property type="protein sequence ID" value="RHF77882.1"/>
    <property type="molecule type" value="Genomic_DNA"/>
</dbReference>
<dbReference type="InterPro" id="IPR015168">
    <property type="entry name" value="SsuA/THI5"/>
</dbReference>
<dbReference type="Gene3D" id="3.40.190.10">
    <property type="entry name" value="Periplasmic binding protein-like II"/>
    <property type="match status" value="2"/>
</dbReference>
<gene>
    <name evidence="5" type="ORF">DW658_10105</name>
    <name evidence="4" type="ORF">DWX78_12250</name>
</gene>
<comment type="caution">
    <text evidence="5">The sequence shown here is derived from an EMBL/GenBank/DDBJ whole genome shotgun (WGS) entry which is preliminary data.</text>
</comment>
<feature type="region of interest" description="Disordered" evidence="1">
    <location>
        <begin position="22"/>
        <end position="51"/>
    </location>
</feature>
<dbReference type="SUPFAM" id="SSF53850">
    <property type="entry name" value="Periplasmic binding protein-like II"/>
    <property type="match status" value="1"/>
</dbReference>
<feature type="chain" id="PRO_5038237068" evidence="2">
    <location>
        <begin position="23"/>
        <end position="369"/>
    </location>
</feature>
<reference evidence="6 7" key="1">
    <citation type="submission" date="2018-08" db="EMBL/GenBank/DDBJ databases">
        <title>A genome reference for cultivated species of the human gut microbiota.</title>
        <authorList>
            <person name="Zou Y."/>
            <person name="Xue W."/>
            <person name="Luo G."/>
        </authorList>
    </citation>
    <scope>NUCLEOTIDE SEQUENCE [LARGE SCALE GENOMIC DNA]</scope>
    <source>
        <strain evidence="4 7">AF21-25</strain>
        <strain evidence="5 6">AM23-7AC</strain>
    </source>
</reference>
<proteinExistence type="predicted"/>
<dbReference type="PANTHER" id="PTHR30024">
    <property type="entry name" value="ALIPHATIC SULFONATES-BINDING PROTEIN-RELATED"/>
    <property type="match status" value="1"/>
</dbReference>